<feature type="transmembrane region" description="Helical" evidence="7">
    <location>
        <begin position="39"/>
        <end position="61"/>
    </location>
</feature>
<keyword evidence="4 7" id="KW-0472">Membrane</keyword>
<proteinExistence type="inferred from homology"/>
<gene>
    <name evidence="9" type="ORF">P170DRAFT_417546</name>
</gene>
<feature type="transmembrane region" description="Helical" evidence="7">
    <location>
        <begin position="160"/>
        <end position="183"/>
    </location>
</feature>
<feature type="transmembrane region" description="Helical" evidence="7">
    <location>
        <begin position="115"/>
        <end position="134"/>
    </location>
</feature>
<feature type="compositionally biased region" description="Polar residues" evidence="6">
    <location>
        <begin position="259"/>
        <end position="269"/>
    </location>
</feature>
<dbReference type="Proteomes" id="UP000234275">
    <property type="component" value="Unassembled WGS sequence"/>
</dbReference>
<dbReference type="AlphaFoldDB" id="A0A2I2FS74"/>
<dbReference type="Pfam" id="PF20684">
    <property type="entry name" value="Fung_rhodopsin"/>
    <property type="match status" value="1"/>
</dbReference>
<keyword evidence="10" id="KW-1185">Reference proteome</keyword>
<feature type="transmembrane region" description="Helical" evidence="7">
    <location>
        <begin position="195"/>
        <end position="214"/>
    </location>
</feature>
<dbReference type="InterPro" id="IPR049326">
    <property type="entry name" value="Rhodopsin_dom_fungi"/>
</dbReference>
<feature type="region of interest" description="Disordered" evidence="6">
    <location>
        <begin position="256"/>
        <end position="300"/>
    </location>
</feature>
<evidence type="ECO:0000256" key="5">
    <source>
        <dbReference type="ARBA" id="ARBA00038359"/>
    </source>
</evidence>
<dbReference type="GeneID" id="36554873"/>
<feature type="transmembrane region" description="Helical" evidence="7">
    <location>
        <begin position="234"/>
        <end position="250"/>
    </location>
</feature>
<comment type="subcellular location">
    <subcellularLocation>
        <location evidence="1">Membrane</location>
        <topology evidence="1">Multi-pass membrane protein</topology>
    </subcellularLocation>
</comment>
<keyword evidence="3 7" id="KW-1133">Transmembrane helix</keyword>
<evidence type="ECO:0000256" key="3">
    <source>
        <dbReference type="ARBA" id="ARBA00022989"/>
    </source>
</evidence>
<evidence type="ECO:0000256" key="1">
    <source>
        <dbReference type="ARBA" id="ARBA00004141"/>
    </source>
</evidence>
<dbReference type="InterPro" id="IPR052337">
    <property type="entry name" value="SAT4-like"/>
</dbReference>
<dbReference type="GO" id="GO:0016020">
    <property type="term" value="C:membrane"/>
    <property type="evidence" value="ECO:0007669"/>
    <property type="project" value="UniProtKB-SubCell"/>
</dbReference>
<dbReference type="RefSeq" id="XP_024698769.1">
    <property type="nucleotide sequence ID" value="XM_024847174.1"/>
</dbReference>
<evidence type="ECO:0000313" key="10">
    <source>
        <dbReference type="Proteomes" id="UP000234275"/>
    </source>
</evidence>
<accession>A0A2I2FS74</accession>
<evidence type="ECO:0000256" key="7">
    <source>
        <dbReference type="SAM" id="Phobius"/>
    </source>
</evidence>
<organism evidence="9 10">
    <name type="scientific">Aspergillus steynii IBT 23096</name>
    <dbReference type="NCBI Taxonomy" id="1392250"/>
    <lineage>
        <taxon>Eukaryota</taxon>
        <taxon>Fungi</taxon>
        <taxon>Dikarya</taxon>
        <taxon>Ascomycota</taxon>
        <taxon>Pezizomycotina</taxon>
        <taxon>Eurotiomycetes</taxon>
        <taxon>Eurotiomycetidae</taxon>
        <taxon>Eurotiales</taxon>
        <taxon>Aspergillaceae</taxon>
        <taxon>Aspergillus</taxon>
        <taxon>Aspergillus subgen. Circumdati</taxon>
    </lineage>
</organism>
<evidence type="ECO:0000256" key="2">
    <source>
        <dbReference type="ARBA" id="ARBA00022692"/>
    </source>
</evidence>
<reference evidence="9 10" key="1">
    <citation type="submission" date="2016-12" db="EMBL/GenBank/DDBJ databases">
        <title>The genomes of Aspergillus section Nigri reveals drivers in fungal speciation.</title>
        <authorList>
            <consortium name="DOE Joint Genome Institute"/>
            <person name="Vesth T.C."/>
            <person name="Nybo J."/>
            <person name="Theobald S."/>
            <person name="Brandl J."/>
            <person name="Frisvad J.C."/>
            <person name="Nielsen K.F."/>
            <person name="Lyhne E.K."/>
            <person name="Kogle M.E."/>
            <person name="Kuo A."/>
            <person name="Riley R."/>
            <person name="Clum A."/>
            <person name="Nolan M."/>
            <person name="Lipzen A."/>
            <person name="Salamov A."/>
            <person name="Henrissat B."/>
            <person name="Wiebenga A."/>
            <person name="De Vries R.P."/>
            <person name="Grigoriev I.V."/>
            <person name="Mortensen U.H."/>
            <person name="Andersen M.R."/>
            <person name="Baker S.E."/>
        </authorList>
    </citation>
    <scope>NUCLEOTIDE SEQUENCE [LARGE SCALE GENOMIC DNA]</scope>
    <source>
        <strain evidence="9 10">IBT 23096</strain>
    </source>
</reference>
<dbReference type="STRING" id="1392250.A0A2I2FS74"/>
<dbReference type="OrthoDB" id="2988756at2759"/>
<comment type="caution">
    <text evidence="9">The sequence shown here is derived from an EMBL/GenBank/DDBJ whole genome shotgun (WGS) entry which is preliminary data.</text>
</comment>
<name>A0A2I2FS74_9EURO</name>
<dbReference type="PANTHER" id="PTHR33048:SF166">
    <property type="entry name" value="PTH11-LIKE INTEGRAL MEMBRANE PROTEIN"/>
    <property type="match status" value="1"/>
</dbReference>
<evidence type="ECO:0000259" key="8">
    <source>
        <dbReference type="Pfam" id="PF20684"/>
    </source>
</evidence>
<evidence type="ECO:0000256" key="4">
    <source>
        <dbReference type="ARBA" id="ARBA00023136"/>
    </source>
</evidence>
<dbReference type="EMBL" id="MSFO01000010">
    <property type="protein sequence ID" value="PLB43467.1"/>
    <property type="molecule type" value="Genomic_DNA"/>
</dbReference>
<dbReference type="VEuPathDB" id="FungiDB:P170DRAFT_417546"/>
<feature type="domain" description="Rhodopsin" evidence="8">
    <location>
        <begin position="23"/>
        <end position="246"/>
    </location>
</feature>
<keyword evidence="2 7" id="KW-0812">Transmembrane</keyword>
<evidence type="ECO:0000256" key="6">
    <source>
        <dbReference type="SAM" id="MobiDB-lite"/>
    </source>
</evidence>
<protein>
    <recommendedName>
        <fullName evidence="8">Rhodopsin domain-containing protein</fullName>
    </recommendedName>
</protein>
<comment type="similarity">
    <text evidence="5">Belongs to the SAT4 family.</text>
</comment>
<evidence type="ECO:0000313" key="9">
    <source>
        <dbReference type="EMBL" id="PLB43467.1"/>
    </source>
</evidence>
<sequence>MANTTLVLLWLFTWLTVALIATRLLLRKVRRKPFVLGDYLSFAAILCALIRLALVHVILIWGTNNMPPEMRDSRHFTGHEIHQPDSCYSLWIQKIVLLDTYRHLIRNLSWERPTLLAYLAIFAGTYITVQVVTFTECDPFDHYWQVLPDPGTCSQAQLQLIVLGVLNIITDVMLIALPIPVLVMVKRSLAEKLQLAALFAIGLFIVIITIIRLPQNAEHSTVQVNRTTWANVELFAASIVSNAPVLYGFYRGGRENSRSRATNTGTGPHSSRDRALASQDQPWEMHKVNHPRRTSALGSKLAARPAHVYTEIHGESSVSVEARKS</sequence>
<dbReference type="PANTHER" id="PTHR33048">
    <property type="entry name" value="PTH11-LIKE INTEGRAL MEMBRANE PROTEIN (AFU_ORTHOLOGUE AFUA_5G11245)"/>
    <property type="match status" value="1"/>
</dbReference>